<sequence>MIIDDFLWRAGLGASVLAAACGPIGCFILWRRMAYVGESVAHMGLLGAALGLLMGVNALLGTAALAVIAALVMARAADRTIPAGTFVGIVGHIGLALGFVVLSLMETVRTDLLGYLFGDVLALTDRDLIAIAAVGIVVLGVTAVIWKPLLRAAAGGPIAAAEGGSSPLAQTGFLILTAVLVAFGLKVVGALLIVALLIIPPAAARPLAKTPEAMAIRAAILGAAAAPLGLAASLGSDAPAGPCIVLAAGALFALTSIAAAISSSALAKKAR</sequence>
<keyword evidence="4 13" id="KW-0813">Transport</keyword>
<feature type="transmembrane region" description="Helical" evidence="14">
    <location>
        <begin position="6"/>
        <end position="30"/>
    </location>
</feature>
<dbReference type="EMBL" id="BAAADD010000009">
    <property type="protein sequence ID" value="GAA0581052.1"/>
    <property type="molecule type" value="Genomic_DNA"/>
</dbReference>
<evidence type="ECO:0000256" key="8">
    <source>
        <dbReference type="ARBA" id="ARBA00022906"/>
    </source>
</evidence>
<feature type="transmembrane region" description="Helical" evidence="14">
    <location>
        <begin position="173"/>
        <end position="202"/>
    </location>
</feature>
<feature type="transmembrane region" description="Helical" evidence="14">
    <location>
        <begin position="214"/>
        <end position="232"/>
    </location>
</feature>
<dbReference type="Pfam" id="PF00950">
    <property type="entry name" value="ABC-3"/>
    <property type="match status" value="1"/>
</dbReference>
<evidence type="ECO:0000256" key="11">
    <source>
        <dbReference type="ARBA" id="ARBA00023136"/>
    </source>
</evidence>
<proteinExistence type="inferred from homology"/>
<keyword evidence="11 14" id="KW-0472">Membrane</keyword>
<keyword evidence="9 14" id="KW-1133">Transmembrane helix</keyword>
<dbReference type="Proteomes" id="UP001499951">
    <property type="component" value="Unassembled WGS sequence"/>
</dbReference>
<feature type="transmembrane region" description="Helical" evidence="14">
    <location>
        <begin position="86"/>
        <end position="108"/>
    </location>
</feature>
<keyword evidence="10" id="KW-0406">Ion transport</keyword>
<evidence type="ECO:0000256" key="1">
    <source>
        <dbReference type="ARBA" id="ARBA00002313"/>
    </source>
</evidence>
<feature type="transmembrane region" description="Helical" evidence="14">
    <location>
        <begin position="42"/>
        <end position="74"/>
    </location>
</feature>
<dbReference type="RefSeq" id="WP_208393858.1">
    <property type="nucleotide sequence ID" value="NZ_BAAADD010000009.1"/>
</dbReference>
<evidence type="ECO:0000256" key="4">
    <source>
        <dbReference type="ARBA" id="ARBA00022448"/>
    </source>
</evidence>
<feature type="transmembrane region" description="Helical" evidence="14">
    <location>
        <begin position="244"/>
        <end position="267"/>
    </location>
</feature>
<evidence type="ECO:0000256" key="12">
    <source>
        <dbReference type="ARBA" id="ARBA00040080"/>
    </source>
</evidence>
<dbReference type="PANTHER" id="PTHR30477:SF23">
    <property type="entry name" value="HIGH-AFFINITY ZINC UPTAKE SYSTEM MEMBRANE PROTEIN ZNUB"/>
    <property type="match status" value="1"/>
</dbReference>
<evidence type="ECO:0000256" key="3">
    <source>
        <dbReference type="ARBA" id="ARBA00008034"/>
    </source>
</evidence>
<evidence type="ECO:0000256" key="13">
    <source>
        <dbReference type="RuleBase" id="RU003943"/>
    </source>
</evidence>
<evidence type="ECO:0000313" key="15">
    <source>
        <dbReference type="EMBL" id="GAA0581052.1"/>
    </source>
</evidence>
<evidence type="ECO:0000256" key="14">
    <source>
        <dbReference type="SAM" id="Phobius"/>
    </source>
</evidence>
<dbReference type="Gene3D" id="1.10.3470.10">
    <property type="entry name" value="ABC transporter involved in vitamin B12 uptake, BtuC"/>
    <property type="match status" value="1"/>
</dbReference>
<evidence type="ECO:0000256" key="9">
    <source>
        <dbReference type="ARBA" id="ARBA00022989"/>
    </source>
</evidence>
<keyword evidence="16" id="KW-1185">Reference proteome</keyword>
<name>A0ABN1F2Z8_9PROT</name>
<comment type="caution">
    <text evidence="15">The sequence shown here is derived from an EMBL/GenBank/DDBJ whole genome shotgun (WGS) entry which is preliminary data.</text>
</comment>
<evidence type="ECO:0000313" key="16">
    <source>
        <dbReference type="Proteomes" id="UP001499951"/>
    </source>
</evidence>
<comment type="similarity">
    <text evidence="3 13">Belongs to the ABC-3 integral membrane protein family.</text>
</comment>
<comment type="function">
    <text evidence="1">Involved in the high-affinity zinc uptake transport system.</text>
</comment>
<accession>A0ABN1F2Z8</accession>
<keyword evidence="8" id="KW-0864">Zinc transport</keyword>
<feature type="transmembrane region" description="Helical" evidence="14">
    <location>
        <begin position="128"/>
        <end position="146"/>
    </location>
</feature>
<dbReference type="InterPro" id="IPR037294">
    <property type="entry name" value="ABC_BtuC-like"/>
</dbReference>
<dbReference type="PANTHER" id="PTHR30477">
    <property type="entry name" value="ABC-TRANSPORTER METAL-BINDING PROTEIN"/>
    <property type="match status" value="1"/>
</dbReference>
<keyword evidence="6 13" id="KW-0812">Transmembrane</keyword>
<comment type="subcellular location">
    <subcellularLocation>
        <location evidence="2 13">Cell membrane</location>
        <topology evidence="2 13">Multi-pass membrane protein</topology>
    </subcellularLocation>
</comment>
<gene>
    <name evidence="15" type="primary">znuB</name>
    <name evidence="15" type="ORF">GCM10008942_32370</name>
</gene>
<evidence type="ECO:0000256" key="5">
    <source>
        <dbReference type="ARBA" id="ARBA00022475"/>
    </source>
</evidence>
<dbReference type="SUPFAM" id="SSF81345">
    <property type="entry name" value="ABC transporter involved in vitamin B12 uptake, BtuC"/>
    <property type="match status" value="1"/>
</dbReference>
<reference evidence="15 16" key="1">
    <citation type="journal article" date="2019" name="Int. J. Syst. Evol. Microbiol.">
        <title>The Global Catalogue of Microorganisms (GCM) 10K type strain sequencing project: providing services to taxonomists for standard genome sequencing and annotation.</title>
        <authorList>
            <consortium name="The Broad Institute Genomics Platform"/>
            <consortium name="The Broad Institute Genome Sequencing Center for Infectious Disease"/>
            <person name="Wu L."/>
            <person name="Ma J."/>
        </authorList>
    </citation>
    <scope>NUCLEOTIDE SEQUENCE [LARGE SCALE GENOMIC DNA]</scope>
    <source>
        <strain evidence="15 16">JCM 15089</strain>
    </source>
</reference>
<evidence type="ECO:0000256" key="7">
    <source>
        <dbReference type="ARBA" id="ARBA00022833"/>
    </source>
</evidence>
<protein>
    <recommendedName>
        <fullName evidence="12">High-affinity zinc uptake system membrane protein ZnuB</fullName>
    </recommendedName>
</protein>
<evidence type="ECO:0000256" key="10">
    <source>
        <dbReference type="ARBA" id="ARBA00023065"/>
    </source>
</evidence>
<evidence type="ECO:0000256" key="6">
    <source>
        <dbReference type="ARBA" id="ARBA00022692"/>
    </source>
</evidence>
<organism evidence="15 16">
    <name type="scientific">Rhizomicrobium electricum</name>
    <dbReference type="NCBI Taxonomy" id="480070"/>
    <lineage>
        <taxon>Bacteria</taxon>
        <taxon>Pseudomonadati</taxon>
        <taxon>Pseudomonadota</taxon>
        <taxon>Alphaproteobacteria</taxon>
        <taxon>Micropepsales</taxon>
        <taxon>Micropepsaceae</taxon>
        <taxon>Rhizomicrobium</taxon>
    </lineage>
</organism>
<dbReference type="InterPro" id="IPR001626">
    <property type="entry name" value="ABC_TroCD"/>
</dbReference>
<evidence type="ECO:0000256" key="2">
    <source>
        <dbReference type="ARBA" id="ARBA00004651"/>
    </source>
</evidence>
<keyword evidence="7" id="KW-0862">Zinc</keyword>
<keyword evidence="5" id="KW-1003">Cell membrane</keyword>